<organism evidence="13 14">
    <name type="scientific">Bhargavaea changchunensis</name>
    <dbReference type="NCBI Taxonomy" id="2134037"/>
    <lineage>
        <taxon>Bacteria</taxon>
        <taxon>Bacillati</taxon>
        <taxon>Bacillota</taxon>
        <taxon>Bacilli</taxon>
        <taxon>Bacillales</taxon>
        <taxon>Caryophanaceae</taxon>
        <taxon>Bhargavaea</taxon>
    </lineage>
</organism>
<dbReference type="InterPro" id="IPR005671">
    <property type="entry name" value="LeuA_bact_synth"/>
</dbReference>
<evidence type="ECO:0000256" key="10">
    <source>
        <dbReference type="ARBA" id="ARBA00023304"/>
    </source>
</evidence>
<dbReference type="NCBIfam" id="TIGR00973">
    <property type="entry name" value="leuA_bact"/>
    <property type="match status" value="1"/>
</dbReference>
<dbReference type="Gene3D" id="3.20.20.70">
    <property type="entry name" value="Aldolase class I"/>
    <property type="match status" value="1"/>
</dbReference>
<dbReference type="CDD" id="cd07940">
    <property type="entry name" value="DRE_TIM_IPMS"/>
    <property type="match status" value="1"/>
</dbReference>
<dbReference type="PANTHER" id="PTHR10277">
    <property type="entry name" value="HOMOCITRATE SYNTHASE-RELATED"/>
    <property type="match status" value="1"/>
</dbReference>
<dbReference type="InterPro" id="IPR036230">
    <property type="entry name" value="LeuA_allosteric_dom_sf"/>
</dbReference>
<evidence type="ECO:0000256" key="11">
    <source>
        <dbReference type="HAMAP-Rule" id="MF_01025"/>
    </source>
</evidence>
<dbReference type="SMART" id="SM00917">
    <property type="entry name" value="LeuA_dimer"/>
    <property type="match status" value="1"/>
</dbReference>
<dbReference type="RefSeq" id="WP_157296952.1">
    <property type="nucleotide sequence ID" value="NZ_JBHTCT010000034.1"/>
</dbReference>
<feature type="binding site" evidence="11">
    <location>
        <position position="203"/>
    </location>
    <ligand>
        <name>Mn(2+)</name>
        <dbReference type="ChEBI" id="CHEBI:29035"/>
    </ligand>
</feature>
<dbReference type="GO" id="GO:0003852">
    <property type="term" value="F:2-isopropylmalate synthase activity"/>
    <property type="evidence" value="ECO:0007669"/>
    <property type="project" value="UniProtKB-EC"/>
</dbReference>
<evidence type="ECO:0000256" key="2">
    <source>
        <dbReference type="ARBA" id="ARBA00009396"/>
    </source>
</evidence>
<keyword evidence="9 11" id="KW-0464">Manganese</keyword>
<keyword evidence="14" id="KW-1185">Reference proteome</keyword>
<evidence type="ECO:0000256" key="5">
    <source>
        <dbReference type="ARBA" id="ARBA00022430"/>
    </source>
</evidence>
<gene>
    <name evidence="11" type="primary">leuA</name>
    <name evidence="13" type="ORF">ACFQQH_12415</name>
</gene>
<comment type="cofactor">
    <cofactor evidence="11">
        <name>Mn(2+)</name>
        <dbReference type="ChEBI" id="CHEBI:29035"/>
    </cofactor>
</comment>
<evidence type="ECO:0000256" key="7">
    <source>
        <dbReference type="ARBA" id="ARBA00022679"/>
    </source>
</evidence>
<sequence length="516" mass="55804">MRKIDIFDTTLRDGEQSAGINLNTAEKLEIARQLERLGVTVMEAGFPAASPGDQDAVRKIAGTVKNSIVTGLARCNQKDIDAAWEALRVAEQPHIHIFLATSPIHMAYKLKKTPDEVIEASVEAVKYAKKFFPLVQWSAEDGSRTEPDFLARIVTEVVKAGATTVNIPDTVGYATPQDYGSIFKFLKETVPNIDRVKLSAHCHDDLGMATANTLAAIENGADQVEGTINAIGERAGNVGLEEVAVALHIRKDHYNVETGINLKEIKRTSQLVSQLTGVAIQPNKAVTGKNAFAHESGIHQDGMLKNPNTYEIITPELIGDAHTELVLGKHSGRHAFKTRAEELGFSLEPERLNEAFAEFKKLADRKKVITEADLLVILTDQQIQEADAPIYELSGVQLSSGTANIPTATITVVRPDGETVTEAATGTGSVETIFNALERIVSEKVHILDYRVSSVGKGRDALGEAVVKVLIGDDEITGRDAAQDVLEATANAYLNAINRKLVKNAQQAPEATVPLT</sequence>
<feature type="domain" description="Pyruvate carboxyltransferase" evidence="12">
    <location>
        <begin position="4"/>
        <end position="266"/>
    </location>
</feature>
<keyword evidence="5 11" id="KW-0432">Leucine biosynthesis</keyword>
<dbReference type="InterPro" id="IPR050073">
    <property type="entry name" value="2-IPM_HCS-like"/>
</dbReference>
<dbReference type="Gene3D" id="1.10.238.260">
    <property type="match status" value="1"/>
</dbReference>
<keyword evidence="6 11" id="KW-0028">Amino-acid biosynthesis</keyword>
<evidence type="ECO:0000313" key="13">
    <source>
        <dbReference type="EMBL" id="MFC7365921.1"/>
    </source>
</evidence>
<proteinExistence type="inferred from homology"/>
<dbReference type="PANTHER" id="PTHR10277:SF9">
    <property type="entry name" value="2-ISOPROPYLMALATE SYNTHASE 1, CHLOROPLASTIC-RELATED"/>
    <property type="match status" value="1"/>
</dbReference>
<protein>
    <recommendedName>
        <fullName evidence="4 11">2-isopropylmalate synthase</fullName>
        <ecNumber evidence="3 11">2.3.3.13</ecNumber>
    </recommendedName>
    <alternativeName>
        <fullName evidence="11">Alpha-IPM synthase</fullName>
    </alternativeName>
    <alternativeName>
        <fullName evidence="11">Alpha-isopropylmalate synthase</fullName>
    </alternativeName>
</protein>
<dbReference type="PROSITE" id="PS00816">
    <property type="entry name" value="AIPM_HOMOCIT_SYNTH_2"/>
    <property type="match status" value="1"/>
</dbReference>
<dbReference type="InterPro" id="IPR002034">
    <property type="entry name" value="AIPM/Hcit_synth_CS"/>
</dbReference>
<feature type="binding site" evidence="11">
    <location>
        <position position="237"/>
    </location>
    <ligand>
        <name>Mn(2+)</name>
        <dbReference type="ChEBI" id="CHEBI:29035"/>
    </ligand>
</feature>
<evidence type="ECO:0000313" key="14">
    <source>
        <dbReference type="Proteomes" id="UP001596483"/>
    </source>
</evidence>
<evidence type="ECO:0000259" key="12">
    <source>
        <dbReference type="PROSITE" id="PS50991"/>
    </source>
</evidence>
<feature type="binding site" evidence="11">
    <location>
        <position position="201"/>
    </location>
    <ligand>
        <name>Mn(2+)</name>
        <dbReference type="ChEBI" id="CHEBI:29035"/>
    </ligand>
</feature>
<dbReference type="SUPFAM" id="SSF110921">
    <property type="entry name" value="2-isopropylmalate synthase LeuA, allosteric (dimerisation) domain"/>
    <property type="match status" value="1"/>
</dbReference>
<accession>A0ABW2NIM4</accession>
<comment type="caution">
    <text evidence="13">The sequence shown here is derived from an EMBL/GenBank/DDBJ whole genome shotgun (WGS) entry which is preliminary data.</text>
</comment>
<dbReference type="EC" id="2.3.3.13" evidence="3 11"/>
<evidence type="ECO:0000256" key="3">
    <source>
        <dbReference type="ARBA" id="ARBA00012973"/>
    </source>
</evidence>
<comment type="similarity">
    <text evidence="2 11">Belongs to the alpha-IPM synthase/homocitrate synthase family. LeuA type 1 subfamily.</text>
</comment>
<dbReference type="EMBL" id="JBHTCT010000034">
    <property type="protein sequence ID" value="MFC7365921.1"/>
    <property type="molecule type" value="Genomic_DNA"/>
</dbReference>
<dbReference type="InterPro" id="IPR013785">
    <property type="entry name" value="Aldolase_TIM"/>
</dbReference>
<evidence type="ECO:0000256" key="6">
    <source>
        <dbReference type="ARBA" id="ARBA00022605"/>
    </source>
</evidence>
<dbReference type="PROSITE" id="PS50991">
    <property type="entry name" value="PYR_CT"/>
    <property type="match status" value="1"/>
</dbReference>
<dbReference type="PROSITE" id="PS00815">
    <property type="entry name" value="AIPM_HOMOCIT_SYNTH_1"/>
    <property type="match status" value="1"/>
</dbReference>
<feature type="binding site" evidence="11">
    <location>
        <position position="13"/>
    </location>
    <ligand>
        <name>Mn(2+)</name>
        <dbReference type="ChEBI" id="CHEBI:29035"/>
    </ligand>
</feature>
<dbReference type="Pfam" id="PF08502">
    <property type="entry name" value="LeuA_dimer"/>
    <property type="match status" value="1"/>
</dbReference>
<name>A0ABW2NIM4_9BACL</name>
<dbReference type="NCBIfam" id="NF002088">
    <property type="entry name" value="PRK00915.1-5"/>
    <property type="match status" value="1"/>
</dbReference>
<evidence type="ECO:0000256" key="4">
    <source>
        <dbReference type="ARBA" id="ARBA00018198"/>
    </source>
</evidence>
<keyword evidence="13" id="KW-0012">Acyltransferase</keyword>
<evidence type="ECO:0000256" key="8">
    <source>
        <dbReference type="ARBA" id="ARBA00022723"/>
    </source>
</evidence>
<dbReference type="HAMAP" id="MF_01025">
    <property type="entry name" value="LeuA_type1"/>
    <property type="match status" value="1"/>
</dbReference>
<keyword evidence="11" id="KW-0963">Cytoplasm</keyword>
<dbReference type="InterPro" id="IPR000891">
    <property type="entry name" value="PYR_CT"/>
</dbReference>
<keyword evidence="10 11" id="KW-0100">Branched-chain amino acid biosynthesis</keyword>
<dbReference type="InterPro" id="IPR054691">
    <property type="entry name" value="LeuA/HCS_post-cat"/>
</dbReference>
<keyword evidence="7 11" id="KW-0808">Transferase</keyword>
<dbReference type="InterPro" id="IPR013709">
    <property type="entry name" value="2-isopropylmalate_synth_dimer"/>
</dbReference>
<keyword evidence="8 11" id="KW-0479">Metal-binding</keyword>
<comment type="function">
    <text evidence="11">Catalyzes the condensation of the acetyl group of acetyl-CoA with 3-methyl-2-oxobutanoate (2-ketoisovalerate) to form 3-carboxy-3-hydroxy-4-methylpentanoate (2-isopropylmalate).</text>
</comment>
<dbReference type="Pfam" id="PF00682">
    <property type="entry name" value="HMGL-like"/>
    <property type="match status" value="1"/>
</dbReference>
<dbReference type="SUPFAM" id="SSF51569">
    <property type="entry name" value="Aldolase"/>
    <property type="match status" value="1"/>
</dbReference>
<dbReference type="NCBIfam" id="NF002086">
    <property type="entry name" value="PRK00915.1-3"/>
    <property type="match status" value="1"/>
</dbReference>
<feature type="region of interest" description="Regulatory domain" evidence="11">
    <location>
        <begin position="392"/>
        <end position="516"/>
    </location>
</feature>
<dbReference type="Proteomes" id="UP001596483">
    <property type="component" value="Unassembled WGS sequence"/>
</dbReference>
<evidence type="ECO:0000256" key="1">
    <source>
        <dbReference type="ARBA" id="ARBA00004689"/>
    </source>
</evidence>
<comment type="subunit">
    <text evidence="11">Homodimer.</text>
</comment>
<reference evidence="14" key="1">
    <citation type="journal article" date="2019" name="Int. J. Syst. Evol. Microbiol.">
        <title>The Global Catalogue of Microorganisms (GCM) 10K type strain sequencing project: providing services to taxonomists for standard genome sequencing and annotation.</title>
        <authorList>
            <consortium name="The Broad Institute Genomics Platform"/>
            <consortium name="The Broad Institute Genome Sequencing Center for Infectious Disease"/>
            <person name="Wu L."/>
            <person name="Ma J."/>
        </authorList>
    </citation>
    <scope>NUCLEOTIDE SEQUENCE [LARGE SCALE GENOMIC DNA]</scope>
    <source>
        <strain evidence="14">JCM 4738</strain>
    </source>
</reference>
<comment type="catalytic activity">
    <reaction evidence="11">
        <text>3-methyl-2-oxobutanoate + acetyl-CoA + H2O = (2S)-2-isopropylmalate + CoA + H(+)</text>
        <dbReference type="Rhea" id="RHEA:21524"/>
        <dbReference type="ChEBI" id="CHEBI:1178"/>
        <dbReference type="ChEBI" id="CHEBI:11851"/>
        <dbReference type="ChEBI" id="CHEBI:15377"/>
        <dbReference type="ChEBI" id="CHEBI:15378"/>
        <dbReference type="ChEBI" id="CHEBI:57287"/>
        <dbReference type="ChEBI" id="CHEBI:57288"/>
        <dbReference type="EC" id="2.3.3.13"/>
    </reaction>
</comment>
<dbReference type="Pfam" id="PF22617">
    <property type="entry name" value="HCS_D2"/>
    <property type="match status" value="1"/>
</dbReference>
<dbReference type="Gene3D" id="3.30.160.270">
    <property type="match status" value="1"/>
</dbReference>
<evidence type="ECO:0000256" key="9">
    <source>
        <dbReference type="ARBA" id="ARBA00023211"/>
    </source>
</evidence>
<comment type="pathway">
    <text evidence="1 11">Amino-acid biosynthesis; L-leucine biosynthesis; L-leucine from 3-methyl-2-oxobutanoate: step 1/4.</text>
</comment>